<evidence type="ECO:0000313" key="2">
    <source>
        <dbReference type="EMBL" id="GIL85926.1"/>
    </source>
</evidence>
<keyword evidence="4" id="KW-1185">Reference proteome</keyword>
<gene>
    <name evidence="2" type="ORF">Vretifemale_14451</name>
    <name evidence="3" type="ORF">Vretimale_8992</name>
</gene>
<name>A0A8J4FT68_9CHLO</name>
<sequence length="260" mass="28103">MADSKRAELAAIVTDACEGLADCGFLGLIETPVLKTLTDLHKFNDTERLTMFIGAMEGAATRMISTKTPPEFPELMVVSQLLLDVEGPGAPPEGADSPLDPEFRSLCANLRLALCAALLQFARPGSEEAAQGLDMAIGMLMMIHEKVRGDQLVTLAVEHAMLRLLGRSKACVALLKGRIWALTALNRQVEALANYDPEADNSAEAAEEEGEDTQEDDEEEELDEEEVLEEEVLDEDVEEADVNGDVEEDGDDGDVAKGDE</sequence>
<organism evidence="2 4">
    <name type="scientific">Volvox reticuliferus</name>
    <dbReference type="NCBI Taxonomy" id="1737510"/>
    <lineage>
        <taxon>Eukaryota</taxon>
        <taxon>Viridiplantae</taxon>
        <taxon>Chlorophyta</taxon>
        <taxon>core chlorophytes</taxon>
        <taxon>Chlorophyceae</taxon>
        <taxon>CS clade</taxon>
        <taxon>Chlamydomonadales</taxon>
        <taxon>Volvocaceae</taxon>
        <taxon>Volvox</taxon>
    </lineage>
</organism>
<dbReference type="AlphaFoldDB" id="A0A8J4FT68"/>
<feature type="region of interest" description="Disordered" evidence="1">
    <location>
        <begin position="196"/>
        <end position="260"/>
    </location>
</feature>
<evidence type="ECO:0000256" key="1">
    <source>
        <dbReference type="SAM" id="MobiDB-lite"/>
    </source>
</evidence>
<feature type="compositionally biased region" description="Acidic residues" evidence="1">
    <location>
        <begin position="197"/>
        <end position="253"/>
    </location>
</feature>
<dbReference type="OrthoDB" id="535007at2759"/>
<dbReference type="EMBL" id="BNCQ01000016">
    <property type="protein sequence ID" value="GIM04403.1"/>
    <property type="molecule type" value="Genomic_DNA"/>
</dbReference>
<accession>A0A8J4FT68</accession>
<evidence type="ECO:0000313" key="3">
    <source>
        <dbReference type="EMBL" id="GIM04403.1"/>
    </source>
</evidence>
<comment type="caution">
    <text evidence="2">The sequence shown here is derived from an EMBL/GenBank/DDBJ whole genome shotgun (WGS) entry which is preliminary data.</text>
</comment>
<proteinExistence type="predicted"/>
<evidence type="ECO:0000313" key="4">
    <source>
        <dbReference type="Proteomes" id="UP000747110"/>
    </source>
</evidence>
<dbReference type="EMBL" id="BNCP01000034">
    <property type="protein sequence ID" value="GIL85926.1"/>
    <property type="molecule type" value="Genomic_DNA"/>
</dbReference>
<protein>
    <submittedName>
        <fullName evidence="2">Uncharacterized protein</fullName>
    </submittedName>
</protein>
<dbReference type="Proteomes" id="UP000747110">
    <property type="component" value="Unassembled WGS sequence"/>
</dbReference>
<reference evidence="2" key="1">
    <citation type="journal article" date="2021" name="Proc. Natl. Acad. Sci. U.S.A.">
        <title>Three genomes in the algal genus Volvox reveal the fate of a haploid sex-determining region after a transition to homothallism.</title>
        <authorList>
            <person name="Yamamoto K."/>
            <person name="Hamaji T."/>
            <person name="Kawai-Toyooka H."/>
            <person name="Matsuzaki R."/>
            <person name="Takahashi F."/>
            <person name="Nishimura Y."/>
            <person name="Kawachi M."/>
            <person name="Noguchi H."/>
            <person name="Minakuchi Y."/>
            <person name="Umen J.G."/>
            <person name="Toyoda A."/>
            <person name="Nozaki H."/>
        </authorList>
    </citation>
    <scope>NUCLEOTIDE SEQUENCE</scope>
    <source>
        <strain evidence="3">NIES-3785</strain>
        <strain evidence="2">NIES-3786</strain>
    </source>
</reference>
<dbReference type="Proteomes" id="UP000722791">
    <property type="component" value="Unassembled WGS sequence"/>
</dbReference>